<dbReference type="Gene3D" id="1.20.1280.50">
    <property type="match status" value="1"/>
</dbReference>
<accession>A0AAU9RAY0</accession>
<dbReference type="SUPFAM" id="SSF81383">
    <property type="entry name" value="F-box domain"/>
    <property type="match status" value="1"/>
</dbReference>
<gene>
    <name evidence="3" type="ORF">TAV2_LOCUS1667</name>
</gene>
<dbReference type="Proteomes" id="UP000836841">
    <property type="component" value="Chromosome 1"/>
</dbReference>
<feature type="region of interest" description="Disordered" evidence="1">
    <location>
        <begin position="1"/>
        <end position="21"/>
    </location>
</feature>
<protein>
    <recommendedName>
        <fullName evidence="2">F-box domain-containing protein</fullName>
    </recommendedName>
</protein>
<evidence type="ECO:0000259" key="2">
    <source>
        <dbReference type="PROSITE" id="PS50181"/>
    </source>
</evidence>
<proteinExistence type="predicted"/>
<dbReference type="InterPro" id="IPR017451">
    <property type="entry name" value="F-box-assoc_interact_dom"/>
</dbReference>
<reference evidence="3 4" key="1">
    <citation type="submission" date="2022-03" db="EMBL/GenBank/DDBJ databases">
        <authorList>
            <person name="Nunn A."/>
            <person name="Chopra R."/>
            <person name="Nunn A."/>
            <person name="Contreras Garrido A."/>
        </authorList>
    </citation>
    <scope>NUCLEOTIDE SEQUENCE [LARGE SCALE GENOMIC DNA]</scope>
</reference>
<sequence>MVSLLKTRPTKSLGHHGANEVARTSRRLLNDNYPAVHEVASTTNDNVNPLPFGGTADPALSIFPPLPFAPAPFQGNIPRLRSPSRPWYIVPAPALMKRKKIVEIPLDLLLEILTKLPAKSLTKFQIVSKKWLSIIRSQGFIDTFVSISSTRSRVWVAFANGIGSVKREKRRLFYFSSSHEGHESSSLVTNLDMTIPYLSVTRQVISLPILPKRRHLIMRFTCLCYDPVYDQFKALSLIASLIPNHDRVEHLVLTLKGDKTKYAWRQIQGGDNNIPPYSPLTMRIWINGKVYYGAWPPKQGMNPVIMCFDVRSEKITFIRAPVDVVDVIPL</sequence>
<dbReference type="InterPro" id="IPR013187">
    <property type="entry name" value="F-box-assoc_dom_typ3"/>
</dbReference>
<dbReference type="Pfam" id="PF08268">
    <property type="entry name" value="FBA_3"/>
    <property type="match status" value="1"/>
</dbReference>
<name>A0AAU9RAY0_THLAR</name>
<dbReference type="PANTHER" id="PTHR31111">
    <property type="entry name" value="BNAA05G37150D PROTEIN-RELATED"/>
    <property type="match status" value="1"/>
</dbReference>
<dbReference type="NCBIfam" id="TIGR01640">
    <property type="entry name" value="F_box_assoc_1"/>
    <property type="match status" value="1"/>
</dbReference>
<dbReference type="AlphaFoldDB" id="A0AAU9RAY0"/>
<keyword evidence="4" id="KW-1185">Reference proteome</keyword>
<dbReference type="CDD" id="cd22157">
    <property type="entry name" value="F-box_AtFBW1-like"/>
    <property type="match status" value="1"/>
</dbReference>
<evidence type="ECO:0000313" key="3">
    <source>
        <dbReference type="EMBL" id="CAH2034610.1"/>
    </source>
</evidence>
<dbReference type="Pfam" id="PF00646">
    <property type="entry name" value="F-box"/>
    <property type="match status" value="1"/>
</dbReference>
<feature type="domain" description="F-box" evidence="2">
    <location>
        <begin position="98"/>
        <end position="147"/>
    </location>
</feature>
<dbReference type="InterPro" id="IPR001810">
    <property type="entry name" value="F-box_dom"/>
</dbReference>
<evidence type="ECO:0000313" key="4">
    <source>
        <dbReference type="Proteomes" id="UP000836841"/>
    </source>
</evidence>
<dbReference type="PANTHER" id="PTHR31111:SF111">
    <property type="entry name" value="F-BOX DOMAIN-CONTAINING PROTEIN"/>
    <property type="match status" value="1"/>
</dbReference>
<dbReference type="PROSITE" id="PS50181">
    <property type="entry name" value="FBOX"/>
    <property type="match status" value="1"/>
</dbReference>
<dbReference type="EMBL" id="OU466857">
    <property type="protein sequence ID" value="CAH2034610.1"/>
    <property type="molecule type" value="Genomic_DNA"/>
</dbReference>
<organism evidence="3 4">
    <name type="scientific">Thlaspi arvense</name>
    <name type="common">Field penny-cress</name>
    <dbReference type="NCBI Taxonomy" id="13288"/>
    <lineage>
        <taxon>Eukaryota</taxon>
        <taxon>Viridiplantae</taxon>
        <taxon>Streptophyta</taxon>
        <taxon>Embryophyta</taxon>
        <taxon>Tracheophyta</taxon>
        <taxon>Spermatophyta</taxon>
        <taxon>Magnoliopsida</taxon>
        <taxon>eudicotyledons</taxon>
        <taxon>Gunneridae</taxon>
        <taxon>Pentapetalae</taxon>
        <taxon>rosids</taxon>
        <taxon>malvids</taxon>
        <taxon>Brassicales</taxon>
        <taxon>Brassicaceae</taxon>
        <taxon>Thlaspideae</taxon>
        <taxon>Thlaspi</taxon>
    </lineage>
</organism>
<dbReference type="SMART" id="SM00256">
    <property type="entry name" value="FBOX"/>
    <property type="match status" value="1"/>
</dbReference>
<evidence type="ECO:0000256" key="1">
    <source>
        <dbReference type="SAM" id="MobiDB-lite"/>
    </source>
</evidence>
<dbReference type="InterPro" id="IPR036047">
    <property type="entry name" value="F-box-like_dom_sf"/>
</dbReference>